<comment type="caution">
    <text evidence="11">The sequence shown here is derived from an EMBL/GenBank/DDBJ whole genome shotgun (WGS) entry which is preliminary data.</text>
</comment>
<evidence type="ECO:0000313" key="12">
    <source>
        <dbReference type="Proteomes" id="UP000708208"/>
    </source>
</evidence>
<evidence type="ECO:0000256" key="3">
    <source>
        <dbReference type="ARBA" id="ARBA00022737"/>
    </source>
</evidence>
<evidence type="ECO:0000256" key="2">
    <source>
        <dbReference type="ARBA" id="ARBA00022723"/>
    </source>
</evidence>
<dbReference type="GO" id="GO:0005634">
    <property type="term" value="C:nucleus"/>
    <property type="evidence" value="ECO:0007669"/>
    <property type="project" value="UniProtKB-SubCell"/>
</dbReference>
<dbReference type="InterPro" id="IPR050331">
    <property type="entry name" value="Zinc_finger"/>
</dbReference>
<keyword evidence="12" id="KW-1185">Reference proteome</keyword>
<keyword evidence="7" id="KW-0539">Nucleus</keyword>
<dbReference type="GO" id="GO:0010468">
    <property type="term" value="P:regulation of gene expression"/>
    <property type="evidence" value="ECO:0007669"/>
    <property type="project" value="TreeGrafter"/>
</dbReference>
<dbReference type="PROSITE" id="PS50157">
    <property type="entry name" value="ZINC_FINGER_C2H2_2"/>
    <property type="match status" value="4"/>
</dbReference>
<reference evidence="11" key="1">
    <citation type="submission" date="2021-06" db="EMBL/GenBank/DDBJ databases">
        <authorList>
            <person name="Hodson N. C."/>
            <person name="Mongue J. A."/>
            <person name="Jaron S. K."/>
        </authorList>
    </citation>
    <scope>NUCLEOTIDE SEQUENCE</scope>
</reference>
<name>A0A8J2PWV4_9HEXA</name>
<evidence type="ECO:0000313" key="11">
    <source>
        <dbReference type="EMBL" id="CAG7831342.1"/>
    </source>
</evidence>
<keyword evidence="4 8" id="KW-0863">Zinc-finger</keyword>
<evidence type="ECO:0000256" key="6">
    <source>
        <dbReference type="ARBA" id="ARBA00023125"/>
    </source>
</evidence>
<proteinExistence type="predicted"/>
<accession>A0A8J2PWV4</accession>
<feature type="domain" description="C2H2-type" evidence="10">
    <location>
        <begin position="458"/>
        <end position="485"/>
    </location>
</feature>
<evidence type="ECO:0000256" key="1">
    <source>
        <dbReference type="ARBA" id="ARBA00004123"/>
    </source>
</evidence>
<dbReference type="Proteomes" id="UP000708208">
    <property type="component" value="Unassembled WGS sequence"/>
</dbReference>
<organism evidence="11 12">
    <name type="scientific">Allacma fusca</name>
    <dbReference type="NCBI Taxonomy" id="39272"/>
    <lineage>
        <taxon>Eukaryota</taxon>
        <taxon>Metazoa</taxon>
        <taxon>Ecdysozoa</taxon>
        <taxon>Arthropoda</taxon>
        <taxon>Hexapoda</taxon>
        <taxon>Collembola</taxon>
        <taxon>Symphypleona</taxon>
        <taxon>Sminthuridae</taxon>
        <taxon>Allacma</taxon>
    </lineage>
</organism>
<evidence type="ECO:0000259" key="10">
    <source>
        <dbReference type="PROSITE" id="PS50157"/>
    </source>
</evidence>
<evidence type="ECO:0000256" key="7">
    <source>
        <dbReference type="ARBA" id="ARBA00023242"/>
    </source>
</evidence>
<keyword evidence="3" id="KW-0677">Repeat</keyword>
<dbReference type="SMART" id="SM00355">
    <property type="entry name" value="ZnF_C2H2"/>
    <property type="match status" value="5"/>
</dbReference>
<dbReference type="OrthoDB" id="5803930at2759"/>
<keyword evidence="6" id="KW-0238">DNA-binding</keyword>
<evidence type="ECO:0000256" key="9">
    <source>
        <dbReference type="SAM" id="MobiDB-lite"/>
    </source>
</evidence>
<feature type="region of interest" description="Disordered" evidence="9">
    <location>
        <begin position="475"/>
        <end position="508"/>
    </location>
</feature>
<dbReference type="GO" id="GO:0003677">
    <property type="term" value="F:DNA binding"/>
    <property type="evidence" value="ECO:0007669"/>
    <property type="project" value="UniProtKB-KW"/>
</dbReference>
<dbReference type="AlphaFoldDB" id="A0A8J2PWV4"/>
<comment type="subcellular location">
    <subcellularLocation>
        <location evidence="1">Nucleus</location>
    </subcellularLocation>
</comment>
<evidence type="ECO:0000256" key="8">
    <source>
        <dbReference type="PROSITE-ProRule" id="PRU00042"/>
    </source>
</evidence>
<evidence type="ECO:0000256" key="4">
    <source>
        <dbReference type="ARBA" id="ARBA00022771"/>
    </source>
</evidence>
<dbReference type="EMBL" id="CAJVCH010560049">
    <property type="protein sequence ID" value="CAG7831342.1"/>
    <property type="molecule type" value="Genomic_DNA"/>
</dbReference>
<evidence type="ECO:0000256" key="5">
    <source>
        <dbReference type="ARBA" id="ARBA00022833"/>
    </source>
</evidence>
<dbReference type="PROSITE" id="PS00028">
    <property type="entry name" value="ZINC_FINGER_C2H2_1"/>
    <property type="match status" value="5"/>
</dbReference>
<gene>
    <name evidence="11" type="ORF">AFUS01_LOCUS41090</name>
</gene>
<feature type="domain" description="C2H2-type" evidence="10">
    <location>
        <begin position="428"/>
        <end position="455"/>
    </location>
</feature>
<feature type="domain" description="C2H2-type" evidence="10">
    <location>
        <begin position="404"/>
        <end position="431"/>
    </location>
</feature>
<feature type="domain" description="C2H2-type" evidence="10">
    <location>
        <begin position="358"/>
        <end position="381"/>
    </location>
</feature>
<keyword evidence="5" id="KW-0862">Zinc</keyword>
<dbReference type="InterPro" id="IPR013087">
    <property type="entry name" value="Znf_C2H2_type"/>
</dbReference>
<keyword evidence="2" id="KW-0479">Metal-binding</keyword>
<dbReference type="GO" id="GO:0008270">
    <property type="term" value="F:zinc ion binding"/>
    <property type="evidence" value="ECO:0007669"/>
    <property type="project" value="UniProtKB-KW"/>
</dbReference>
<dbReference type="PANTHER" id="PTHR16515:SF49">
    <property type="entry name" value="GASTRULA ZINC FINGER PROTEIN XLCGF49.1-LIKE-RELATED"/>
    <property type="match status" value="1"/>
</dbReference>
<dbReference type="PANTHER" id="PTHR16515">
    <property type="entry name" value="PR DOMAIN ZINC FINGER PROTEIN"/>
    <property type="match status" value="1"/>
</dbReference>
<sequence length="532" mass="59882">MHNRNNGKTTEKMRFSGVVTSTVAFRNQRYQISVTLDKLFIIFQELVRNSFVKNSSEEIGDSIIERTMELSFSEFKLALHTGGNPEEVGDQEMDSVSTVIINIDGGGLTEGKDLQQVRKLDEAESAECVLEEGVVGRNYQLLENILLEEKAKAEPEIMEAPEEVVATSKYPLLEKLLDSSEKVPAVGCEFKLFDEALKEFSDANYTATTNMLLNYDPSKYMAVPIDDRNNERNSSLLPISIIGYNYIDINRACVKPAEAPQSSEPKDGKTVVLQCEETMPAETSDENSGFQSRGPYNCTICLQKFFTKEYLHCHMIKSHNIKVASNSSKFLGYVSQIDGKSLVSLQKVDDASLQNQRFRCLSCPKSYTYIRNLKKHEKAVHNAVGNSNKCISQSDLNCMRMFSYQCRICQQQFLNEAALTLHSKLHASTCQVCYKVFGTRRGLKLHCAIHFGNQGKQFGCQFCDKRYSHARSLKHHMKQHGGSESMMEAQPQVQPEEREADGGGTVPLPPFMFEEPELDVISYTFGAVEETQ</sequence>
<protein>
    <recommendedName>
        <fullName evidence="10">C2H2-type domain-containing protein</fullName>
    </recommendedName>
</protein>